<evidence type="ECO:0000259" key="1">
    <source>
        <dbReference type="Pfam" id="PF01266"/>
    </source>
</evidence>
<keyword evidence="3" id="KW-1185">Reference proteome</keyword>
<evidence type="ECO:0000313" key="2">
    <source>
        <dbReference type="EMBL" id="MFD1531845.1"/>
    </source>
</evidence>
<dbReference type="InterPro" id="IPR036188">
    <property type="entry name" value="FAD/NAD-bd_sf"/>
</dbReference>
<reference evidence="3" key="1">
    <citation type="journal article" date="2019" name="Int. J. Syst. Evol. Microbiol.">
        <title>The Global Catalogue of Microorganisms (GCM) 10K type strain sequencing project: providing services to taxonomists for standard genome sequencing and annotation.</title>
        <authorList>
            <consortium name="The Broad Institute Genomics Platform"/>
            <consortium name="The Broad Institute Genome Sequencing Center for Infectious Disease"/>
            <person name="Wu L."/>
            <person name="Ma J."/>
        </authorList>
    </citation>
    <scope>NUCLEOTIDE SEQUENCE [LARGE SCALE GENOMIC DNA]</scope>
    <source>
        <strain evidence="3">JCM 12165</strain>
    </source>
</reference>
<evidence type="ECO:0000313" key="3">
    <source>
        <dbReference type="Proteomes" id="UP001597145"/>
    </source>
</evidence>
<gene>
    <name evidence="2" type="ORF">ACFSCY_20640</name>
</gene>
<dbReference type="RefSeq" id="WP_343974250.1">
    <property type="nucleotide sequence ID" value="NZ_BAAAJG010000007.1"/>
</dbReference>
<proteinExistence type="predicted"/>
<organism evidence="2 3">
    <name type="scientific">Pseudonocardia aurantiaca</name>
    <dbReference type="NCBI Taxonomy" id="75290"/>
    <lineage>
        <taxon>Bacteria</taxon>
        <taxon>Bacillati</taxon>
        <taxon>Actinomycetota</taxon>
        <taxon>Actinomycetes</taxon>
        <taxon>Pseudonocardiales</taxon>
        <taxon>Pseudonocardiaceae</taxon>
        <taxon>Pseudonocardia</taxon>
    </lineage>
</organism>
<dbReference type="SUPFAM" id="SSF51905">
    <property type="entry name" value="FAD/NAD(P)-binding domain"/>
    <property type="match status" value="1"/>
</dbReference>
<comment type="caution">
    <text evidence="2">The sequence shown here is derived from an EMBL/GenBank/DDBJ whole genome shotgun (WGS) entry which is preliminary data.</text>
</comment>
<dbReference type="Pfam" id="PF01266">
    <property type="entry name" value="DAO"/>
    <property type="match status" value="1"/>
</dbReference>
<dbReference type="PRINTS" id="PR00420">
    <property type="entry name" value="RNGMNOXGNASE"/>
</dbReference>
<dbReference type="EMBL" id="JBHUCP010000016">
    <property type="protein sequence ID" value="MFD1531845.1"/>
    <property type="molecule type" value="Genomic_DNA"/>
</dbReference>
<feature type="domain" description="FAD dependent oxidoreductase" evidence="1">
    <location>
        <begin position="4"/>
        <end position="278"/>
    </location>
</feature>
<protein>
    <submittedName>
        <fullName evidence="2">FAD-dependent oxidoreductase</fullName>
    </submittedName>
</protein>
<sequence>MTAIAVLGAGLTGLTTAVLLARDGHHVTVLERDPAEPPATAEEQWAHWDRPGVSQFRLPHIMLARWRAVMEHEAPDVVAEVERLGGLRLSSVETLPTSVTGGLRPGDEQLQGMAARRPVVEGALAAVAARTPRLTVRRGVTATALVTDGRGAVPHVTGVVTGAGETVEAGLVVDAMGRRSALADLLARAGARQPLEEREDHGFAYYGRYFRTPDGARPPVSYTFRHFESVSLLVIPADAGVWAWVLVVAADDRPVRALRENDVWDRVLALMPGTAEARASGVPMTDVQVMSGLQDRRRSLVVEGEPVATGVVAVGDAWASTNPSLGRGSTMGLAHACILRDVLRAAGSAAPGEFARCFAEATASGIGGLFEATRGYDRHRLAEVAADIAGVPYRPEGDAWPRLSAFDAAAQVDPDALRAFRLVAELLASAEEALAVPGLEAKIARIGGSTPRYPVDGPSRAALLAALGE</sequence>
<accession>A0ABW4FNC9</accession>
<dbReference type="Gene3D" id="3.50.50.60">
    <property type="entry name" value="FAD/NAD(P)-binding domain"/>
    <property type="match status" value="1"/>
</dbReference>
<name>A0ABW4FNC9_9PSEU</name>
<dbReference type="InterPro" id="IPR006076">
    <property type="entry name" value="FAD-dep_OxRdtase"/>
</dbReference>
<dbReference type="Proteomes" id="UP001597145">
    <property type="component" value="Unassembled WGS sequence"/>
</dbReference>